<dbReference type="RefSeq" id="WP_259539103.1">
    <property type="nucleotide sequence ID" value="NZ_JANLCJ010000003.1"/>
</dbReference>
<evidence type="ECO:0000259" key="7">
    <source>
        <dbReference type="PROSITE" id="PS50977"/>
    </source>
</evidence>
<feature type="compositionally biased region" description="Basic and acidic residues" evidence="6">
    <location>
        <begin position="218"/>
        <end position="231"/>
    </location>
</feature>
<dbReference type="Proteomes" id="UP001165586">
    <property type="component" value="Unassembled WGS sequence"/>
</dbReference>
<comment type="caution">
    <text evidence="8">The sequence shown here is derived from an EMBL/GenBank/DDBJ whole genome shotgun (WGS) entry which is preliminary data.</text>
</comment>
<keyword evidence="4" id="KW-0804">Transcription</keyword>
<evidence type="ECO:0000256" key="1">
    <source>
        <dbReference type="ARBA" id="ARBA00022491"/>
    </source>
</evidence>
<reference evidence="8" key="1">
    <citation type="submission" date="2022-08" db="EMBL/GenBank/DDBJ databases">
        <authorList>
            <person name="Deng Y."/>
            <person name="Han X.-F."/>
            <person name="Zhang Y.-Q."/>
        </authorList>
    </citation>
    <scope>NUCLEOTIDE SEQUENCE</scope>
    <source>
        <strain evidence="8">CPCC 203386</strain>
    </source>
</reference>
<dbReference type="InterPro" id="IPR050109">
    <property type="entry name" value="HTH-type_TetR-like_transc_reg"/>
</dbReference>
<keyword evidence="1" id="KW-0678">Repressor</keyword>
<dbReference type="InterPro" id="IPR001647">
    <property type="entry name" value="HTH_TetR"/>
</dbReference>
<dbReference type="PANTHER" id="PTHR30055">
    <property type="entry name" value="HTH-TYPE TRANSCRIPTIONAL REGULATOR RUTR"/>
    <property type="match status" value="1"/>
</dbReference>
<evidence type="ECO:0000256" key="2">
    <source>
        <dbReference type="ARBA" id="ARBA00023015"/>
    </source>
</evidence>
<dbReference type="SUPFAM" id="SSF46689">
    <property type="entry name" value="Homeodomain-like"/>
    <property type="match status" value="1"/>
</dbReference>
<evidence type="ECO:0000256" key="6">
    <source>
        <dbReference type="SAM" id="MobiDB-lite"/>
    </source>
</evidence>
<dbReference type="PANTHER" id="PTHR30055:SF234">
    <property type="entry name" value="HTH-TYPE TRANSCRIPTIONAL REGULATOR BETI"/>
    <property type="match status" value="1"/>
</dbReference>
<organism evidence="8 9">
    <name type="scientific">Herbiconiux daphne</name>
    <dbReference type="NCBI Taxonomy" id="2970914"/>
    <lineage>
        <taxon>Bacteria</taxon>
        <taxon>Bacillati</taxon>
        <taxon>Actinomycetota</taxon>
        <taxon>Actinomycetes</taxon>
        <taxon>Micrococcales</taxon>
        <taxon>Microbacteriaceae</taxon>
        <taxon>Herbiconiux</taxon>
    </lineage>
</organism>
<dbReference type="SUPFAM" id="SSF48498">
    <property type="entry name" value="Tetracyclin repressor-like, C-terminal domain"/>
    <property type="match status" value="1"/>
</dbReference>
<keyword evidence="9" id="KW-1185">Reference proteome</keyword>
<proteinExistence type="predicted"/>
<name>A0ABT2H2U1_9MICO</name>
<dbReference type="Pfam" id="PF00440">
    <property type="entry name" value="TetR_N"/>
    <property type="match status" value="1"/>
</dbReference>
<protein>
    <submittedName>
        <fullName evidence="8">TetR/AcrR family transcriptional regulator</fullName>
    </submittedName>
</protein>
<evidence type="ECO:0000256" key="5">
    <source>
        <dbReference type="PROSITE-ProRule" id="PRU00335"/>
    </source>
</evidence>
<evidence type="ECO:0000313" key="9">
    <source>
        <dbReference type="Proteomes" id="UP001165586"/>
    </source>
</evidence>
<gene>
    <name evidence="8" type="ORF">N1032_11000</name>
</gene>
<feature type="DNA-binding region" description="H-T-H motif" evidence="5">
    <location>
        <begin position="32"/>
        <end position="51"/>
    </location>
</feature>
<feature type="domain" description="HTH tetR-type" evidence="7">
    <location>
        <begin position="9"/>
        <end position="69"/>
    </location>
</feature>
<dbReference type="Pfam" id="PF13977">
    <property type="entry name" value="TetR_C_6"/>
    <property type="match status" value="1"/>
</dbReference>
<evidence type="ECO:0000313" key="8">
    <source>
        <dbReference type="EMBL" id="MCS5734264.1"/>
    </source>
</evidence>
<evidence type="ECO:0000256" key="3">
    <source>
        <dbReference type="ARBA" id="ARBA00023125"/>
    </source>
</evidence>
<dbReference type="InterPro" id="IPR039538">
    <property type="entry name" value="BetI_C"/>
</dbReference>
<keyword evidence="2" id="KW-0805">Transcription regulation</keyword>
<dbReference type="PROSITE" id="PS50977">
    <property type="entry name" value="HTH_TETR_2"/>
    <property type="match status" value="1"/>
</dbReference>
<accession>A0ABT2H2U1</accession>
<dbReference type="InterPro" id="IPR036271">
    <property type="entry name" value="Tet_transcr_reg_TetR-rel_C_sf"/>
</dbReference>
<evidence type="ECO:0000256" key="4">
    <source>
        <dbReference type="ARBA" id="ARBA00023163"/>
    </source>
</evidence>
<dbReference type="InterPro" id="IPR009057">
    <property type="entry name" value="Homeodomain-like_sf"/>
</dbReference>
<dbReference type="EMBL" id="JANLCJ010000003">
    <property type="protein sequence ID" value="MCS5734264.1"/>
    <property type="molecule type" value="Genomic_DNA"/>
</dbReference>
<sequence>MTVPHMPVAERRSRLLTAAFDVIARTGVSGATTRAIVDEAGMKLASFHYAFESREDLLAELVDVVVGGQEVVLELPSDPTADLETLLARGLVSYFDQVRADPLRERAMFELTQYAMRTPGMAGFAERQYARYRELAAASLREAAERTGCDWRDPVDELAADLVALTDGITLAWLADRDDRRALATIAFAARALAAEADRGGAVSPVQPSTSADIHPTPAEHHRAPSREAAR</sequence>
<dbReference type="Gene3D" id="1.10.357.10">
    <property type="entry name" value="Tetracycline Repressor, domain 2"/>
    <property type="match status" value="1"/>
</dbReference>
<keyword evidence="3 5" id="KW-0238">DNA-binding</keyword>
<feature type="region of interest" description="Disordered" evidence="6">
    <location>
        <begin position="198"/>
        <end position="231"/>
    </location>
</feature>